<dbReference type="AlphaFoldDB" id="A0A1G7G8L3"/>
<evidence type="ECO:0000313" key="3">
    <source>
        <dbReference type="EMBL" id="SDE84415.1"/>
    </source>
</evidence>
<keyword evidence="3" id="KW-0808">Transferase</keyword>
<evidence type="ECO:0000256" key="1">
    <source>
        <dbReference type="SAM" id="Phobius"/>
    </source>
</evidence>
<proteinExistence type="predicted"/>
<dbReference type="Pfam" id="PF06580">
    <property type="entry name" value="His_kinase"/>
    <property type="match status" value="1"/>
</dbReference>
<keyword evidence="4" id="KW-1185">Reference proteome</keyword>
<dbReference type="eggNOG" id="COG2972">
    <property type="taxonomic scope" value="Bacteria"/>
</dbReference>
<dbReference type="PANTHER" id="PTHR34220">
    <property type="entry name" value="SENSOR HISTIDINE KINASE YPDA"/>
    <property type="match status" value="1"/>
</dbReference>
<feature type="transmembrane region" description="Helical" evidence="1">
    <location>
        <begin position="7"/>
        <end position="24"/>
    </location>
</feature>
<feature type="transmembrane region" description="Helical" evidence="1">
    <location>
        <begin position="63"/>
        <end position="87"/>
    </location>
</feature>
<protein>
    <submittedName>
        <fullName evidence="3">Histidine kinase</fullName>
    </submittedName>
</protein>
<name>A0A1G7G8L3_9FLAO</name>
<keyword evidence="3" id="KW-0418">Kinase</keyword>
<dbReference type="EMBL" id="FNBD01000004">
    <property type="protein sequence ID" value="SDE84415.1"/>
    <property type="molecule type" value="Genomic_DNA"/>
</dbReference>
<dbReference type="PANTHER" id="PTHR34220:SF7">
    <property type="entry name" value="SENSOR HISTIDINE KINASE YPDA"/>
    <property type="match status" value="1"/>
</dbReference>
<sequence length="343" mass="39132">MKATKRFIFQSLLWLIIWLVLWITQSFDYGFFRENLLSVIFQILLLAGLIFFAAPKLLFKKKYLLFMLFGLAAIVLGSYISSSLFSLPPPRMPPRMPGAENLVNRAPRGGAPSKFLIHFLLLAVSAVLGTFLETLFYAQKKEEETIKNNNERLATELKLLKSQINPHFLFNTLNNIYALSAISATKTQESISYLANMLRYVLYDCEQAFVPLTKEISYIENYIKLFTTKSSKKYPITTTYEIGSKGILIAPMLVIPFVENAFKHSNIEKVTGTFLNIKVISKVDEIYFEVENSKSELVENKDKVGGIGLENVKKRLAILYPNKHELTIENLPECFKVSLKLNL</sequence>
<dbReference type="InterPro" id="IPR036890">
    <property type="entry name" value="HATPase_C_sf"/>
</dbReference>
<dbReference type="Proteomes" id="UP000182114">
    <property type="component" value="Unassembled WGS sequence"/>
</dbReference>
<keyword evidence="1" id="KW-0472">Membrane</keyword>
<dbReference type="GO" id="GO:0016020">
    <property type="term" value="C:membrane"/>
    <property type="evidence" value="ECO:0007669"/>
    <property type="project" value="InterPro"/>
</dbReference>
<evidence type="ECO:0000313" key="4">
    <source>
        <dbReference type="Proteomes" id="UP000182114"/>
    </source>
</evidence>
<dbReference type="Gene3D" id="3.30.565.10">
    <property type="entry name" value="Histidine kinase-like ATPase, C-terminal domain"/>
    <property type="match status" value="1"/>
</dbReference>
<feature type="transmembrane region" description="Helical" evidence="1">
    <location>
        <begin position="115"/>
        <end position="138"/>
    </location>
</feature>
<reference evidence="4" key="1">
    <citation type="submission" date="2016-10" db="EMBL/GenBank/DDBJ databases">
        <authorList>
            <person name="Varghese N."/>
            <person name="Submissions S."/>
        </authorList>
    </citation>
    <scope>NUCLEOTIDE SEQUENCE [LARGE SCALE GENOMIC DNA]</scope>
    <source>
        <strain evidence="4">DSM 24729</strain>
    </source>
</reference>
<keyword evidence="1" id="KW-0812">Transmembrane</keyword>
<organism evidence="3 4">
    <name type="scientific">Cellulophaga baltica</name>
    <dbReference type="NCBI Taxonomy" id="76594"/>
    <lineage>
        <taxon>Bacteria</taxon>
        <taxon>Pseudomonadati</taxon>
        <taxon>Bacteroidota</taxon>
        <taxon>Flavobacteriia</taxon>
        <taxon>Flavobacteriales</taxon>
        <taxon>Flavobacteriaceae</taxon>
        <taxon>Cellulophaga</taxon>
    </lineage>
</organism>
<accession>A0A1G7G8L3</accession>
<dbReference type="InterPro" id="IPR010559">
    <property type="entry name" value="Sig_transdc_His_kin_internal"/>
</dbReference>
<gene>
    <name evidence="3" type="ORF">SAMN04487992_104202</name>
</gene>
<evidence type="ECO:0000259" key="2">
    <source>
        <dbReference type="Pfam" id="PF06580"/>
    </source>
</evidence>
<keyword evidence="1" id="KW-1133">Transmembrane helix</keyword>
<dbReference type="RefSeq" id="WP_074538074.1">
    <property type="nucleotide sequence ID" value="NZ_FNBD01000004.1"/>
</dbReference>
<feature type="domain" description="Signal transduction histidine kinase internal region" evidence="2">
    <location>
        <begin position="155"/>
        <end position="230"/>
    </location>
</feature>
<dbReference type="GO" id="GO:0000155">
    <property type="term" value="F:phosphorelay sensor kinase activity"/>
    <property type="evidence" value="ECO:0007669"/>
    <property type="project" value="InterPro"/>
</dbReference>
<feature type="transmembrane region" description="Helical" evidence="1">
    <location>
        <begin position="36"/>
        <end position="54"/>
    </location>
</feature>
<dbReference type="InterPro" id="IPR050640">
    <property type="entry name" value="Bact_2-comp_sensor_kinase"/>
</dbReference>